<dbReference type="GO" id="GO:0016747">
    <property type="term" value="F:acyltransferase activity, transferring groups other than amino-acyl groups"/>
    <property type="evidence" value="ECO:0007669"/>
    <property type="project" value="InterPro"/>
</dbReference>
<keyword evidence="2" id="KW-0808">Transferase</keyword>
<dbReference type="SUPFAM" id="SSF55729">
    <property type="entry name" value="Acyl-CoA N-acyltransferases (Nat)"/>
    <property type="match status" value="1"/>
</dbReference>
<feature type="domain" description="N-acetyltransferase" evidence="1">
    <location>
        <begin position="91"/>
        <end position="231"/>
    </location>
</feature>
<evidence type="ECO:0000313" key="3">
    <source>
        <dbReference type="Proteomes" id="UP000235786"/>
    </source>
</evidence>
<dbReference type="OrthoDB" id="2115692at2759"/>
<dbReference type="InterPro" id="IPR000182">
    <property type="entry name" value="GNAT_dom"/>
</dbReference>
<dbReference type="CDD" id="cd04301">
    <property type="entry name" value="NAT_SF"/>
    <property type="match status" value="1"/>
</dbReference>
<keyword evidence="3" id="KW-1185">Reference proteome</keyword>
<dbReference type="InterPro" id="IPR016181">
    <property type="entry name" value="Acyl_CoA_acyltransferase"/>
</dbReference>
<protein>
    <submittedName>
        <fullName evidence="2">Acyl-CoA N-acyltransferase</fullName>
    </submittedName>
</protein>
<sequence length="237" mass="26896">MPALPPITLTPCTPSDGPAIARNNIPAFFTVPNWRLIWTRMSPPKSCEYVTSQCELRVGWNLVSGGIKQRHLKAVDATGRVVGYCRWSFPSNIPDSKLEAMWPEAKVAKVSKEEERRLCEAHRSADWEFDHSLDVLDVDQLSAKERLMRGRGYLLLDYLAVHPDCRRQGIALMLVQEGLKQAEKLGFDTFVMACEDGKAVYERAGFVLLEQVVQDDSAWGGEGRYTTHFLEKRLERK</sequence>
<proteinExistence type="predicted"/>
<gene>
    <name evidence="2" type="ORF">L207DRAFT_510211</name>
</gene>
<evidence type="ECO:0000313" key="2">
    <source>
        <dbReference type="EMBL" id="PMD43700.1"/>
    </source>
</evidence>
<dbReference type="PANTHER" id="PTHR42791">
    <property type="entry name" value="GNAT FAMILY ACETYLTRANSFERASE"/>
    <property type="match status" value="1"/>
</dbReference>
<accession>A0A2J6RYW3</accession>
<reference evidence="2 3" key="1">
    <citation type="submission" date="2016-04" db="EMBL/GenBank/DDBJ databases">
        <title>A degradative enzymes factory behind the ericoid mycorrhizal symbiosis.</title>
        <authorList>
            <consortium name="DOE Joint Genome Institute"/>
            <person name="Martino E."/>
            <person name="Morin E."/>
            <person name="Grelet G."/>
            <person name="Kuo A."/>
            <person name="Kohler A."/>
            <person name="Daghino S."/>
            <person name="Barry K."/>
            <person name="Choi C."/>
            <person name="Cichocki N."/>
            <person name="Clum A."/>
            <person name="Copeland A."/>
            <person name="Hainaut M."/>
            <person name="Haridas S."/>
            <person name="Labutti K."/>
            <person name="Lindquist E."/>
            <person name="Lipzen A."/>
            <person name="Khouja H.-R."/>
            <person name="Murat C."/>
            <person name="Ohm R."/>
            <person name="Olson A."/>
            <person name="Spatafora J."/>
            <person name="Veneault-Fourrey C."/>
            <person name="Henrissat B."/>
            <person name="Grigoriev I."/>
            <person name="Martin F."/>
            <person name="Perotto S."/>
        </authorList>
    </citation>
    <scope>NUCLEOTIDE SEQUENCE [LARGE SCALE GENOMIC DNA]</scope>
    <source>
        <strain evidence="2 3">F</strain>
    </source>
</reference>
<dbReference type="EMBL" id="KZ613942">
    <property type="protein sequence ID" value="PMD43700.1"/>
    <property type="molecule type" value="Genomic_DNA"/>
</dbReference>
<organism evidence="2 3">
    <name type="scientific">Hyaloscypha variabilis (strain UAMH 11265 / GT02V1 / F)</name>
    <name type="common">Meliniomyces variabilis</name>
    <dbReference type="NCBI Taxonomy" id="1149755"/>
    <lineage>
        <taxon>Eukaryota</taxon>
        <taxon>Fungi</taxon>
        <taxon>Dikarya</taxon>
        <taxon>Ascomycota</taxon>
        <taxon>Pezizomycotina</taxon>
        <taxon>Leotiomycetes</taxon>
        <taxon>Helotiales</taxon>
        <taxon>Hyaloscyphaceae</taxon>
        <taxon>Hyaloscypha</taxon>
        <taxon>Hyaloscypha variabilis</taxon>
    </lineage>
</organism>
<dbReference type="Proteomes" id="UP000235786">
    <property type="component" value="Unassembled WGS sequence"/>
</dbReference>
<dbReference type="Pfam" id="PF00583">
    <property type="entry name" value="Acetyltransf_1"/>
    <property type="match status" value="1"/>
</dbReference>
<dbReference type="PANTHER" id="PTHR42791:SF2">
    <property type="entry name" value="N-ACETYLTRANSFERASE DOMAIN-CONTAINING PROTEIN"/>
    <property type="match status" value="1"/>
</dbReference>
<dbReference type="Gene3D" id="3.40.630.30">
    <property type="match status" value="1"/>
</dbReference>
<dbReference type="STRING" id="1149755.A0A2J6RYW3"/>
<dbReference type="AlphaFoldDB" id="A0A2J6RYW3"/>
<name>A0A2J6RYW3_HYAVF</name>
<dbReference type="PROSITE" id="PS51186">
    <property type="entry name" value="GNAT"/>
    <property type="match status" value="1"/>
</dbReference>
<evidence type="ECO:0000259" key="1">
    <source>
        <dbReference type="PROSITE" id="PS51186"/>
    </source>
</evidence>
<keyword evidence="2" id="KW-0012">Acyltransferase</keyword>
<dbReference type="InterPro" id="IPR052523">
    <property type="entry name" value="Trichothecene_AcTrans"/>
</dbReference>